<dbReference type="Gene3D" id="3.40.50.300">
    <property type="entry name" value="P-loop containing nucleotide triphosphate hydrolases"/>
    <property type="match status" value="2"/>
</dbReference>
<dbReference type="GO" id="GO:0005524">
    <property type="term" value="F:ATP binding"/>
    <property type="evidence" value="ECO:0007669"/>
    <property type="project" value="UniProtKB-KW"/>
</dbReference>
<keyword evidence="1" id="KW-0547">Nucleotide-binding</keyword>
<keyword evidence="9" id="KW-1185">Reference proteome</keyword>
<comment type="caution">
    <text evidence="8">The sequence shown here is derived from an EMBL/GenBank/DDBJ whole genome shotgun (WGS) entry which is preliminary data.</text>
</comment>
<reference evidence="8 9" key="1">
    <citation type="journal article" date="2019" name="Int. J. Syst. Evol. Microbiol.">
        <title>The Global Catalogue of Microorganisms (GCM) 10K type strain sequencing project: providing services to taxonomists for standard genome sequencing and annotation.</title>
        <authorList>
            <consortium name="The Broad Institute Genomics Platform"/>
            <consortium name="The Broad Institute Genome Sequencing Center for Infectious Disease"/>
            <person name="Wu L."/>
            <person name="Ma J."/>
        </authorList>
    </citation>
    <scope>NUCLEOTIDE SEQUENCE [LARGE SCALE GENOMIC DNA]</scope>
    <source>
        <strain evidence="8 9">XZYJT29</strain>
    </source>
</reference>
<dbReference type="InterPro" id="IPR001650">
    <property type="entry name" value="Helicase_C-like"/>
</dbReference>
<keyword evidence="4" id="KW-0175">Coiled coil</keyword>
<dbReference type="InterPro" id="IPR014013">
    <property type="entry name" value="Helic_SF1/SF2_ATP-bd_DinG/Rad3"/>
</dbReference>
<evidence type="ECO:0000313" key="8">
    <source>
        <dbReference type="EMBL" id="MFC7141819.1"/>
    </source>
</evidence>
<dbReference type="PROSITE" id="PS51194">
    <property type="entry name" value="HELICASE_CTER"/>
    <property type="match status" value="1"/>
</dbReference>
<evidence type="ECO:0000256" key="3">
    <source>
        <dbReference type="ARBA" id="ARBA00022840"/>
    </source>
</evidence>
<dbReference type="GO" id="GO:0016787">
    <property type="term" value="F:hydrolase activity"/>
    <property type="evidence" value="ECO:0007669"/>
    <property type="project" value="UniProtKB-KW"/>
</dbReference>
<dbReference type="InterPro" id="IPR011545">
    <property type="entry name" value="DEAD/DEAH_box_helicase_dom"/>
</dbReference>
<keyword evidence="8" id="KW-0347">Helicase</keyword>
<dbReference type="PANTHER" id="PTHR47957:SF3">
    <property type="entry name" value="ATP-DEPENDENT HELICASE HRQ1"/>
    <property type="match status" value="1"/>
</dbReference>
<evidence type="ECO:0000256" key="1">
    <source>
        <dbReference type="ARBA" id="ARBA00022741"/>
    </source>
</evidence>
<sequence>MNDPARRAEQIKDAYEAYLLGDLGNAARNVHQRFQTTDSDDPFVGSRGPYLQALDIPNWSERPWEDFAADAGLHPRIIEAFSSLGFERLYDFQERSVETITEGENALITAATGRGKTEAWLIPILDYILRAREGEIEDCDPESVKALLIYPTKALAQDQLKRLIEYLYKINRHLPKRKRITVGIYDGDTPRDTSESGAEGYLRSSFKYFECPGYNEDLEKCRTCGKSLRVEPDQGRFTVKPEKPKCVDDVPLEFIHLTKNDVLRGDVDIVLTNPDTINLKAINVNAPDEHDTFLYEPDFLVFDEVHTYSGLFGSYTSMLVKRMRALRRERFGSDDLQVIASSATVGNHDELFRKVSGVGSIEHVDEDSRELNYESPNGLPATLIDSDISEEDLIKMGREPSATPNAFGDSTFLVEDHKSLSNNELADAVSDQLFDYLTRENPGSRVVRAIQELHSDLHEEPRTRDSFLSDIQAKYGLDEADAETLLSNFRTIGEFSGLLENRSHLFSWPMDGFYSCATCDAVYRSPRDTCGECGDRFVTRSTYCNHCAEESLMSWYCPGCGQLESYMPTEHGGVEQSSRECQRCSAARDEEVGMLRVTFRPYLECDSCGHVEKRSTTSACPACDAPTVRTDGGVAVCTNPHCERELTISSNCSNCGGENRHLKTRPEAGDCPSCGRSYERIPAGGIECECGEVVVNTHLLPWVCRKDDCDALYFEAQPPGTCDCGSRTFAQAGLYEVLERSECQNCQTTLIPGHSCDCDDPDLMAQTFEPDNYHMFDRTGELRSPTDFRTGVPCYHAGTSYSISGRGQRYSELMRSPNNLAVTTSQYLLRGVAADEGFESAKMLSFADSHRDMNELGRDFEDPEAETVLDQLLYDGVVSNQDENSWVPLDEVLDTVGNRLDQLEESLSEVRDVSEGQVSLRSQLKGRARRRWSPEEALRDRLLRRAIPHTYSGRFGERNPPLVHDGVLDVKLRETNDLSSDERAVLRAVVDEGNDIGIDNLRESSGADNATRAVDTLAEQGILAYDAEEGYVSFDPAALEVTVSGRDDGLQYHPYDQATYSSLERRFGIVPNEAVEFDTTFDEQRDLNHPRFNYRAYRLGYVPPMFLLSETYLGTTPKQKRRNIEYLFKEGKHPHFLSSGPTMEVGVDIGALDSLLLFGTPPNMNAYLQRVGRAGRRSKSALVHSVSQRNPIDYYYYEQPVDLIDTSPKDVPLNEHNEEVLRVSLSWAVLDYIAANFAVDWDVQHEGRNARIEGGDNFVRDPDEGEKYSKFTHLMVLENGTLQLETQRPKLQILGTLLHDHEEDIREYLESLLDYDYCVSCGAKYDQTTSPARCSDPDCGGRIESASDEYGHLVEDAISSFTERFIEHYREYTDELYENVDELSERERELNQELRGAADDEEITRIRSELDDVRDRQQVIQDHLADVRSEGYVDFLRGSRQSKYAFNMRNISTSVGLTLIEENYERRRLGDGDGGREMRMAMNELHPAAAYLHNGETYVVSRVNYDDYASETLEEEITENETVDYGEEYVCPACHATYRERQQECEECDAEAPLKQRRLAVMDSVEAFREDLAVSTDDGLEAREIHSESDAGIQSTFSDRDTSILSFDSEREFSLKDAEGNEIGTLRYGELEVLVHATGYRARYTNGAIDAQESLFERCGVEGCPGVVVRDEESARCTVDSGHDPDGFDSPSEFVRLGHKYTTEGIEVNLESDVAEHTLAHGLRVSLQYLGGVDIREVSESVEDDVVYVFDSQEGGAEISRILVEEDEGTFPQFQEAMELIEDHFECDCDSGCPLCVYQYGCDRRNDPQTLDRRSVSDVSGPIQLSQED</sequence>
<evidence type="ECO:0000259" key="5">
    <source>
        <dbReference type="PROSITE" id="PS51192"/>
    </source>
</evidence>
<dbReference type="InterPro" id="IPR014001">
    <property type="entry name" value="Helicase_ATP-bd"/>
</dbReference>
<dbReference type="SMART" id="SM00490">
    <property type="entry name" value="HELICc"/>
    <property type="match status" value="1"/>
</dbReference>
<dbReference type="InterPro" id="IPR027417">
    <property type="entry name" value="P-loop_NTPase"/>
</dbReference>
<feature type="domain" description="Helicase ATP-binding" evidence="6">
    <location>
        <begin position="65"/>
        <end position="356"/>
    </location>
</feature>
<dbReference type="PANTHER" id="PTHR47957">
    <property type="entry name" value="ATP-DEPENDENT HELICASE HRQ1"/>
    <property type="match status" value="1"/>
</dbReference>
<evidence type="ECO:0000259" key="6">
    <source>
        <dbReference type="PROSITE" id="PS51193"/>
    </source>
</evidence>
<dbReference type="Pfam" id="PF00271">
    <property type="entry name" value="Helicase_C"/>
    <property type="match status" value="1"/>
</dbReference>
<feature type="domain" description="Helicase ATP-binding" evidence="5">
    <location>
        <begin position="97"/>
        <end position="363"/>
    </location>
</feature>
<accession>A0ABD5YBY3</accession>
<feature type="domain" description="Helicase C-terminal" evidence="7">
    <location>
        <begin position="1062"/>
        <end position="1219"/>
    </location>
</feature>
<dbReference type="RefSeq" id="WP_274322900.1">
    <property type="nucleotide sequence ID" value="NZ_CP118158.1"/>
</dbReference>
<evidence type="ECO:0000256" key="2">
    <source>
        <dbReference type="ARBA" id="ARBA00022801"/>
    </source>
</evidence>
<dbReference type="Proteomes" id="UP001596432">
    <property type="component" value="Unassembled WGS sequence"/>
</dbReference>
<name>A0ABD5YBY3_9EURY</name>
<proteinExistence type="predicted"/>
<protein>
    <submittedName>
        <fullName evidence="8">DEAD/DEAH box helicase</fullName>
    </submittedName>
</protein>
<dbReference type="GO" id="GO:0140097">
    <property type="term" value="F:catalytic activity, acting on DNA"/>
    <property type="evidence" value="ECO:0007669"/>
    <property type="project" value="UniProtKB-ARBA"/>
</dbReference>
<keyword evidence="2" id="KW-0378">Hydrolase</keyword>
<evidence type="ECO:0000313" key="9">
    <source>
        <dbReference type="Proteomes" id="UP001596432"/>
    </source>
</evidence>
<evidence type="ECO:0000256" key="4">
    <source>
        <dbReference type="SAM" id="Coils"/>
    </source>
</evidence>
<dbReference type="SMART" id="SM00487">
    <property type="entry name" value="DEXDc"/>
    <property type="match status" value="1"/>
</dbReference>
<dbReference type="PROSITE" id="PS51193">
    <property type="entry name" value="HELICASE_ATP_BIND_2"/>
    <property type="match status" value="1"/>
</dbReference>
<evidence type="ECO:0000259" key="7">
    <source>
        <dbReference type="PROSITE" id="PS51194"/>
    </source>
</evidence>
<dbReference type="Pfam" id="PF00270">
    <property type="entry name" value="DEAD"/>
    <property type="match status" value="1"/>
</dbReference>
<dbReference type="PROSITE" id="PS51192">
    <property type="entry name" value="HELICASE_ATP_BIND_1"/>
    <property type="match status" value="1"/>
</dbReference>
<organism evidence="8 9">
    <name type="scientific">Halosimplex aquaticum</name>
    <dbReference type="NCBI Taxonomy" id="3026162"/>
    <lineage>
        <taxon>Archaea</taxon>
        <taxon>Methanobacteriati</taxon>
        <taxon>Methanobacteriota</taxon>
        <taxon>Stenosarchaea group</taxon>
        <taxon>Halobacteria</taxon>
        <taxon>Halobacteriales</taxon>
        <taxon>Haloarculaceae</taxon>
        <taxon>Halosimplex</taxon>
    </lineage>
</organism>
<dbReference type="EMBL" id="JBHTAS010000001">
    <property type="protein sequence ID" value="MFC7141819.1"/>
    <property type="molecule type" value="Genomic_DNA"/>
</dbReference>
<keyword evidence="3" id="KW-0067">ATP-binding</keyword>
<feature type="coiled-coil region" evidence="4">
    <location>
        <begin position="1373"/>
        <end position="1400"/>
    </location>
</feature>
<dbReference type="GO" id="GO:0004386">
    <property type="term" value="F:helicase activity"/>
    <property type="evidence" value="ECO:0007669"/>
    <property type="project" value="UniProtKB-KW"/>
</dbReference>
<gene>
    <name evidence="8" type="ORF">ACFQMA_18535</name>
</gene>
<dbReference type="GeneID" id="78822146"/>
<dbReference type="SUPFAM" id="SSF52540">
    <property type="entry name" value="P-loop containing nucleoside triphosphate hydrolases"/>
    <property type="match status" value="2"/>
</dbReference>